<evidence type="ECO:0000259" key="2">
    <source>
        <dbReference type="Pfam" id="PF20469"/>
    </source>
</evidence>
<evidence type="ECO:0000313" key="4">
    <source>
        <dbReference type="Proteomes" id="UP000323439"/>
    </source>
</evidence>
<keyword evidence="4" id="KW-1185">Reference proteome</keyword>
<proteinExistence type="predicted"/>
<dbReference type="InterPro" id="IPR034139">
    <property type="entry name" value="TOPRIM_OLD"/>
</dbReference>
<evidence type="ECO:0000256" key="1">
    <source>
        <dbReference type="ARBA" id="ARBA00022448"/>
    </source>
</evidence>
<feature type="domain" description="OLD protein-like TOPRIM" evidence="2">
    <location>
        <begin position="333"/>
        <end position="374"/>
    </location>
</feature>
<dbReference type="PROSITE" id="PS00152">
    <property type="entry name" value="ATPASE_ALPHA_BETA"/>
    <property type="match status" value="1"/>
</dbReference>
<dbReference type="Pfam" id="PF20469">
    <property type="entry name" value="OLD-like_TOPRIM"/>
    <property type="match status" value="1"/>
</dbReference>
<dbReference type="OrthoDB" id="80327at2157"/>
<evidence type="ECO:0000313" key="3">
    <source>
        <dbReference type="EMBL" id="SDA57622.1"/>
    </source>
</evidence>
<keyword evidence="1" id="KW-0813">Transport</keyword>
<organism evidence="3 4">
    <name type="scientific">Methanobrevibacter millerae</name>
    <dbReference type="NCBI Taxonomy" id="230361"/>
    <lineage>
        <taxon>Archaea</taxon>
        <taxon>Methanobacteriati</taxon>
        <taxon>Methanobacteriota</taxon>
        <taxon>Methanomada group</taxon>
        <taxon>Methanobacteria</taxon>
        <taxon>Methanobacteriales</taxon>
        <taxon>Methanobacteriaceae</taxon>
        <taxon>Methanobrevibacter</taxon>
    </lineage>
</organism>
<reference evidence="3 4" key="1">
    <citation type="submission" date="2016-10" db="EMBL/GenBank/DDBJ databases">
        <authorList>
            <person name="Varghese N."/>
            <person name="Submissions S."/>
        </authorList>
    </citation>
    <scope>NUCLEOTIDE SEQUENCE [LARGE SCALE GENOMIC DNA]</scope>
    <source>
        <strain evidence="3 4">DSM 16643</strain>
    </source>
</reference>
<dbReference type="RefSeq" id="WP_149731967.1">
    <property type="nucleotide sequence ID" value="NZ_FMXB01000010.1"/>
</dbReference>
<name>A0A1G5WI03_9EURY</name>
<dbReference type="GO" id="GO:0005524">
    <property type="term" value="F:ATP binding"/>
    <property type="evidence" value="ECO:0007669"/>
    <property type="project" value="InterPro"/>
</dbReference>
<accession>A0A1G5WI03</accession>
<dbReference type="AlphaFoldDB" id="A0A1G5WI03"/>
<dbReference type="Proteomes" id="UP000323439">
    <property type="component" value="Unassembled WGS sequence"/>
</dbReference>
<sequence>MNYEFLKYYFKKELYVENPPLNMKNFIEFCDKRGIKLTQDKLEKFEKNGWFYPIFRVKDFKNKPRNIFISLDFHPEHHNDFNKLLNEGYIFLPQEKDFMEFSKFFDKKARKRKFESFYSTFQICHVIELLKYDSKNKNNIFFDSYQIYIEKFINLLITTQIYSPYGKSNGIYFYPNYGNTYHEKIKKYNLNEALDVIGAKEDDLYNTYFEICNKLEYMLGSRFAIQLWKNIAWDKKDDCKGPTRLGIEYLQWGEMLKECIQHHLGREIFDVDEIDMSPEDIKNNIPSKETGRSIRGCRNEDFTNEITGEYEFNNHQKRLFYLANYLDLNYHPKVVVFVEGKTEEIMLPMFLKFYAISCDNLGIEIINIGGVSNFYGKNIRIKDENTRKYMDNIVTSYKHLINYNLHKWQALPYFLGDAENKLTERVLEGRVFDLKELFEKFDGRNIKEIEKKHLESGKEKYEKMIKEWSHVWEYDFELDNYTPEELQKAINEVCETNFSLEEIKNIYKHPQNGEKKGLKSLGDIVENNKIQINKKAFKNLIKYYKETKDGSIFDKDIFKVLDKIIGMTIFNPPPINTKHSMSNVSELGVYLMNGKDIYKRDKYEL</sequence>
<gene>
    <name evidence="3" type="ORF">SAMN02910315_01428</name>
</gene>
<dbReference type="InterPro" id="IPR020003">
    <property type="entry name" value="ATPase_a/bsu_AS"/>
</dbReference>
<protein>
    <recommendedName>
        <fullName evidence="2">OLD protein-like TOPRIM domain-containing protein</fullName>
    </recommendedName>
</protein>
<dbReference type="EMBL" id="FMXB01000010">
    <property type="protein sequence ID" value="SDA57622.1"/>
    <property type="molecule type" value="Genomic_DNA"/>
</dbReference>